<dbReference type="VEuPathDB" id="FungiDB:CC1G_02388"/>
<dbReference type="AlphaFoldDB" id="A8N7Y1"/>
<dbReference type="InParanoid" id="A8N7Y1"/>
<dbReference type="OrthoDB" id="3057863at2759"/>
<protein>
    <submittedName>
        <fullName evidence="3">Uncharacterized protein</fullName>
    </submittedName>
</protein>
<comment type="caution">
    <text evidence="3">The sequence shown here is derived from an EMBL/GenBank/DDBJ whole genome shotgun (WGS) entry which is preliminary data.</text>
</comment>
<evidence type="ECO:0000313" key="4">
    <source>
        <dbReference type="Proteomes" id="UP000001861"/>
    </source>
</evidence>
<organism evidence="3 4">
    <name type="scientific">Coprinopsis cinerea (strain Okayama-7 / 130 / ATCC MYA-4618 / FGSC 9003)</name>
    <name type="common">Inky cap fungus</name>
    <name type="synonym">Hormographiella aspergillata</name>
    <dbReference type="NCBI Taxonomy" id="240176"/>
    <lineage>
        <taxon>Eukaryota</taxon>
        <taxon>Fungi</taxon>
        <taxon>Dikarya</taxon>
        <taxon>Basidiomycota</taxon>
        <taxon>Agaricomycotina</taxon>
        <taxon>Agaricomycetes</taxon>
        <taxon>Agaricomycetidae</taxon>
        <taxon>Agaricales</taxon>
        <taxon>Agaricineae</taxon>
        <taxon>Psathyrellaceae</taxon>
        <taxon>Coprinopsis</taxon>
    </lineage>
</organism>
<evidence type="ECO:0000256" key="2">
    <source>
        <dbReference type="SAM" id="SignalP"/>
    </source>
</evidence>
<gene>
    <name evidence="3" type="ORF">CC1G_02388</name>
</gene>
<feature type="signal peptide" evidence="2">
    <location>
        <begin position="1"/>
        <end position="19"/>
    </location>
</feature>
<dbReference type="RefSeq" id="XP_001830937.1">
    <property type="nucleotide sequence ID" value="XM_001830885.2"/>
</dbReference>
<evidence type="ECO:0000256" key="1">
    <source>
        <dbReference type="SAM" id="MobiDB-lite"/>
    </source>
</evidence>
<feature type="chain" id="PRO_5002727117" evidence="2">
    <location>
        <begin position="20"/>
        <end position="220"/>
    </location>
</feature>
<accession>A8N7Y1</accession>
<proteinExistence type="predicted"/>
<feature type="region of interest" description="Disordered" evidence="1">
    <location>
        <begin position="146"/>
        <end position="220"/>
    </location>
</feature>
<dbReference type="GeneID" id="6007390"/>
<dbReference type="Proteomes" id="UP000001861">
    <property type="component" value="Unassembled WGS sequence"/>
</dbReference>
<evidence type="ECO:0000313" key="3">
    <source>
        <dbReference type="EMBL" id="EAU91001.1"/>
    </source>
</evidence>
<feature type="compositionally biased region" description="Basic residues" evidence="1">
    <location>
        <begin position="158"/>
        <end position="167"/>
    </location>
</feature>
<keyword evidence="2" id="KW-0732">Signal</keyword>
<keyword evidence="4" id="KW-1185">Reference proteome</keyword>
<dbReference type="EMBL" id="AACS02000003">
    <property type="protein sequence ID" value="EAU91001.1"/>
    <property type="molecule type" value="Genomic_DNA"/>
</dbReference>
<name>A8N7Y1_COPC7</name>
<dbReference type="OMA" id="IYERTGP"/>
<dbReference type="KEGG" id="cci:CC1G_02388"/>
<sequence length="220" mass="24124">MKFTLAPAAVFFLATSAVAGRAYRRSFDFDDELALAAREVEIADYLEARLADFIDDIYERTGPFMSMNAAQKKDASKFIKDAHKGGKLSIAAAPGSSQKTVLTKGNWHLDRQQSSNANREYKVAVQKAGQRGKGESTTAAQVKMAGFPNNKQPNSSKVHNKLQHSLKKGKETQINYPSRKQAAHQERMAKQQAAKKAKAAKNHATGTARAKSGIFRKGKK</sequence>
<reference evidence="3 4" key="1">
    <citation type="journal article" date="2010" name="Proc. Natl. Acad. Sci. U.S.A.">
        <title>Insights into evolution of multicellular fungi from the assembled chromosomes of the mushroom Coprinopsis cinerea (Coprinus cinereus).</title>
        <authorList>
            <person name="Stajich J.E."/>
            <person name="Wilke S.K."/>
            <person name="Ahren D."/>
            <person name="Au C.H."/>
            <person name="Birren B.W."/>
            <person name="Borodovsky M."/>
            <person name="Burns C."/>
            <person name="Canback B."/>
            <person name="Casselton L.A."/>
            <person name="Cheng C.K."/>
            <person name="Deng J."/>
            <person name="Dietrich F.S."/>
            <person name="Fargo D.C."/>
            <person name="Farman M.L."/>
            <person name="Gathman A.C."/>
            <person name="Goldberg J."/>
            <person name="Guigo R."/>
            <person name="Hoegger P.J."/>
            <person name="Hooker J.B."/>
            <person name="Huggins A."/>
            <person name="James T.Y."/>
            <person name="Kamada T."/>
            <person name="Kilaru S."/>
            <person name="Kodira C."/>
            <person name="Kues U."/>
            <person name="Kupfer D."/>
            <person name="Kwan H.S."/>
            <person name="Lomsadze A."/>
            <person name="Li W."/>
            <person name="Lilly W.W."/>
            <person name="Ma L.J."/>
            <person name="Mackey A.J."/>
            <person name="Manning G."/>
            <person name="Martin F."/>
            <person name="Muraguchi H."/>
            <person name="Natvig D.O."/>
            <person name="Palmerini H."/>
            <person name="Ramesh M.A."/>
            <person name="Rehmeyer C.J."/>
            <person name="Roe B.A."/>
            <person name="Shenoy N."/>
            <person name="Stanke M."/>
            <person name="Ter-Hovhannisyan V."/>
            <person name="Tunlid A."/>
            <person name="Velagapudi R."/>
            <person name="Vision T.J."/>
            <person name="Zeng Q."/>
            <person name="Zolan M.E."/>
            <person name="Pukkila P.J."/>
        </authorList>
    </citation>
    <scope>NUCLEOTIDE SEQUENCE [LARGE SCALE GENOMIC DNA]</scope>
    <source>
        <strain evidence="4">Okayama-7 / 130 / ATCC MYA-4618 / FGSC 9003</strain>
    </source>
</reference>